<reference evidence="3 4" key="1">
    <citation type="submission" date="2016-03" db="EMBL/GenBank/DDBJ databases">
        <title>Cyphomyrmex costatus WGS genome.</title>
        <authorList>
            <person name="Nygaard S."/>
            <person name="Hu H."/>
            <person name="Boomsma J."/>
            <person name="Zhang G."/>
        </authorList>
    </citation>
    <scope>NUCLEOTIDE SEQUENCE [LARGE SCALE GENOMIC DNA]</scope>
    <source>
        <strain evidence="3">MS0001</strain>
        <tissue evidence="3">Whole body</tissue>
    </source>
</reference>
<dbReference type="PANTHER" id="PTHR11006:SF60">
    <property type="entry name" value="PROTEIN ARGININE N-METHYLTRANSFERASE 9"/>
    <property type="match status" value="1"/>
</dbReference>
<keyword evidence="1 2" id="KW-0949">S-adenosyl-L-methionine</keyword>
<keyword evidence="2" id="KW-0808">Transferase</keyword>
<dbReference type="GO" id="GO:0042054">
    <property type="term" value="F:histone methyltransferase activity"/>
    <property type="evidence" value="ECO:0007669"/>
    <property type="project" value="TreeGrafter"/>
</dbReference>
<evidence type="ECO:0000256" key="2">
    <source>
        <dbReference type="PROSITE-ProRule" id="PRU01015"/>
    </source>
</evidence>
<dbReference type="EMBL" id="KQ977661">
    <property type="protein sequence ID" value="KYN00692.1"/>
    <property type="molecule type" value="Genomic_DNA"/>
</dbReference>
<evidence type="ECO:0000313" key="4">
    <source>
        <dbReference type="Proteomes" id="UP000078542"/>
    </source>
</evidence>
<organism evidence="3 4">
    <name type="scientific">Cyphomyrmex costatus</name>
    <dbReference type="NCBI Taxonomy" id="456900"/>
    <lineage>
        <taxon>Eukaryota</taxon>
        <taxon>Metazoa</taxon>
        <taxon>Ecdysozoa</taxon>
        <taxon>Arthropoda</taxon>
        <taxon>Hexapoda</taxon>
        <taxon>Insecta</taxon>
        <taxon>Pterygota</taxon>
        <taxon>Neoptera</taxon>
        <taxon>Endopterygota</taxon>
        <taxon>Hymenoptera</taxon>
        <taxon>Apocrita</taxon>
        <taxon>Aculeata</taxon>
        <taxon>Formicoidea</taxon>
        <taxon>Formicidae</taxon>
        <taxon>Myrmicinae</taxon>
        <taxon>Cyphomyrmex</taxon>
    </lineage>
</organism>
<dbReference type="AlphaFoldDB" id="A0A151IGV3"/>
<gene>
    <name evidence="3" type="ORF">ALC62_08550</name>
</gene>
<dbReference type="GO" id="GO:0005634">
    <property type="term" value="C:nucleus"/>
    <property type="evidence" value="ECO:0007669"/>
    <property type="project" value="TreeGrafter"/>
</dbReference>
<dbReference type="Gene3D" id="2.70.160.11">
    <property type="entry name" value="Hnrnp arginine n-methyltransferase1"/>
    <property type="match status" value="1"/>
</dbReference>
<dbReference type="PANTHER" id="PTHR11006">
    <property type="entry name" value="PROTEIN ARGININE N-METHYLTRANSFERASE"/>
    <property type="match status" value="1"/>
</dbReference>
<proteinExistence type="predicted"/>
<dbReference type="InterPro" id="IPR029063">
    <property type="entry name" value="SAM-dependent_MTases_sf"/>
</dbReference>
<name>A0A151IGV3_9HYME</name>
<dbReference type="Gene3D" id="1.25.40.10">
    <property type="entry name" value="Tetratricopeptide repeat domain"/>
    <property type="match status" value="1"/>
</dbReference>
<protein>
    <submittedName>
        <fullName evidence="3">Uncharacterized protein</fullName>
    </submittedName>
</protein>
<evidence type="ECO:0000256" key="1">
    <source>
        <dbReference type="ARBA" id="ARBA00022691"/>
    </source>
</evidence>
<accession>A0A151IGV3</accession>
<dbReference type="SUPFAM" id="SSF48452">
    <property type="entry name" value="TPR-like"/>
    <property type="match status" value="1"/>
</dbReference>
<dbReference type="STRING" id="456900.A0A151IGV3"/>
<dbReference type="GO" id="GO:0016274">
    <property type="term" value="F:protein-arginine N-methyltransferase activity"/>
    <property type="evidence" value="ECO:0007669"/>
    <property type="project" value="InterPro"/>
</dbReference>
<sequence>MQAEVNSILEESLQKAREYDRIGNVGKAFAYYIIFAKLSARRSEIEEMFTDVLCEWGMQLANNNKFSDIVSSYKFSLNIYPNNPRMLNNFAAHLLRNNDPVRAIEYLKRALKVDVNFLPAERNLQNAYSMAVDRWHFTMLNDKQRNNAFERAIRKRVSQGYDTVLDVGTGTGLLSLYAKDAGATKVYACECSEAMTLIAKEVFESNDAADIKLIPKLSFDLKVPMDVSERVKLIVTETFDAGLFGELVIPSMINVHMNILDLNGMVIPMGATVYTAVIECEYIRYRSSVVFDKIKDHCPLNFDNISILSDDEYYDTENLEKVQINYVTEPQLLFNINFNNLPELYEFCKDGIKQMLQTKCRYDGIIDGLITWFRLHLDEEITLDSSDGKSCWQFAVFPTMPTICHKGDVLTIKVETLKSKLKCSYSMNNARYSKNCTTLYHLPKEVIAFLNDFDYVKLLTEIGRSQKSRKMKYILDTSPFPIYGLTLLKECKDSEILYYKTDNPALRVLIEQIARDSEIQEKVHMISSYEEIPYSLDSIFIYNFDIKGELKDDQGSCYEISRNLLKTNGVLLPEKIFLMGQLVYSEDLPNMVYSSDSEDDLHVQNNIAKVNKSTNYIIAEHINKYKINQIFDLNSSLYSCEIISEAQTLIEINETETTETIVNFGEINNKRKILPNALICWYKIQLSPHHVHDTKKDSFMNHTAIVFENELRDIISRDKEIKIKVHQMKGLVKITIMYFPFTSVTARSNNASTASEFKIPPNLIVLRACNISSLVKDNGFSL</sequence>
<dbReference type="InterPro" id="IPR025799">
    <property type="entry name" value="Arg_MeTrfase"/>
</dbReference>
<dbReference type="Proteomes" id="UP000078542">
    <property type="component" value="Unassembled WGS sequence"/>
</dbReference>
<dbReference type="Pfam" id="PF06325">
    <property type="entry name" value="PrmA"/>
    <property type="match status" value="1"/>
</dbReference>
<evidence type="ECO:0000313" key="3">
    <source>
        <dbReference type="EMBL" id="KYN00692.1"/>
    </source>
</evidence>
<dbReference type="Gene3D" id="3.40.50.150">
    <property type="entry name" value="Vaccinia Virus protein VP39"/>
    <property type="match status" value="1"/>
</dbReference>
<dbReference type="CDD" id="cd02440">
    <property type="entry name" value="AdoMet_MTases"/>
    <property type="match status" value="1"/>
</dbReference>
<keyword evidence="4" id="KW-1185">Reference proteome</keyword>
<dbReference type="PROSITE" id="PS51678">
    <property type="entry name" value="SAM_MT_PRMT"/>
    <property type="match status" value="1"/>
</dbReference>
<keyword evidence="2" id="KW-0489">Methyltransferase</keyword>
<dbReference type="SUPFAM" id="SSF53335">
    <property type="entry name" value="S-adenosyl-L-methionine-dependent methyltransferases"/>
    <property type="match status" value="1"/>
</dbReference>
<dbReference type="InterPro" id="IPR011990">
    <property type="entry name" value="TPR-like_helical_dom_sf"/>
</dbReference>
<dbReference type="GO" id="GO:0032259">
    <property type="term" value="P:methylation"/>
    <property type="evidence" value="ECO:0007669"/>
    <property type="project" value="UniProtKB-KW"/>
</dbReference>